<feature type="region of interest" description="Disordered" evidence="1">
    <location>
        <begin position="187"/>
        <end position="221"/>
    </location>
</feature>
<feature type="compositionally biased region" description="Polar residues" evidence="1">
    <location>
        <begin position="210"/>
        <end position="221"/>
    </location>
</feature>
<organism evidence="2 3">
    <name type="scientific">Lentithecium fluviatile CBS 122367</name>
    <dbReference type="NCBI Taxonomy" id="1168545"/>
    <lineage>
        <taxon>Eukaryota</taxon>
        <taxon>Fungi</taxon>
        <taxon>Dikarya</taxon>
        <taxon>Ascomycota</taxon>
        <taxon>Pezizomycotina</taxon>
        <taxon>Dothideomycetes</taxon>
        <taxon>Pleosporomycetidae</taxon>
        <taxon>Pleosporales</taxon>
        <taxon>Massarineae</taxon>
        <taxon>Lentitheciaceae</taxon>
        <taxon>Lentithecium</taxon>
    </lineage>
</organism>
<protein>
    <submittedName>
        <fullName evidence="2">Uncharacterized protein</fullName>
    </submittedName>
</protein>
<dbReference type="EMBL" id="MU005573">
    <property type="protein sequence ID" value="KAF2688900.1"/>
    <property type="molecule type" value="Genomic_DNA"/>
</dbReference>
<accession>A0A6G1JF97</accession>
<evidence type="ECO:0000313" key="2">
    <source>
        <dbReference type="EMBL" id="KAF2688900.1"/>
    </source>
</evidence>
<reference evidence="2" key="1">
    <citation type="journal article" date="2020" name="Stud. Mycol.">
        <title>101 Dothideomycetes genomes: a test case for predicting lifestyles and emergence of pathogens.</title>
        <authorList>
            <person name="Haridas S."/>
            <person name="Albert R."/>
            <person name="Binder M."/>
            <person name="Bloem J."/>
            <person name="Labutti K."/>
            <person name="Salamov A."/>
            <person name="Andreopoulos B."/>
            <person name="Baker S."/>
            <person name="Barry K."/>
            <person name="Bills G."/>
            <person name="Bluhm B."/>
            <person name="Cannon C."/>
            <person name="Castanera R."/>
            <person name="Culley D."/>
            <person name="Daum C."/>
            <person name="Ezra D."/>
            <person name="Gonzalez J."/>
            <person name="Henrissat B."/>
            <person name="Kuo A."/>
            <person name="Liang C."/>
            <person name="Lipzen A."/>
            <person name="Lutzoni F."/>
            <person name="Magnuson J."/>
            <person name="Mondo S."/>
            <person name="Nolan M."/>
            <person name="Ohm R."/>
            <person name="Pangilinan J."/>
            <person name="Park H.-J."/>
            <person name="Ramirez L."/>
            <person name="Alfaro M."/>
            <person name="Sun H."/>
            <person name="Tritt A."/>
            <person name="Yoshinaga Y."/>
            <person name="Zwiers L.-H."/>
            <person name="Turgeon B."/>
            <person name="Goodwin S."/>
            <person name="Spatafora J."/>
            <person name="Crous P."/>
            <person name="Grigoriev I."/>
        </authorList>
    </citation>
    <scope>NUCLEOTIDE SEQUENCE</scope>
    <source>
        <strain evidence="2">CBS 122367</strain>
    </source>
</reference>
<dbReference type="Proteomes" id="UP000799291">
    <property type="component" value="Unassembled WGS sequence"/>
</dbReference>
<feature type="compositionally biased region" description="Low complexity" evidence="1">
    <location>
        <begin position="190"/>
        <end position="202"/>
    </location>
</feature>
<evidence type="ECO:0000313" key="3">
    <source>
        <dbReference type="Proteomes" id="UP000799291"/>
    </source>
</evidence>
<proteinExistence type="predicted"/>
<sequence>MSPHNQAGSGREAQEAAQQQRIKEWARLNVLERDLLELSPQQEQQEHQEHQEHQLSRAEYEHALRLAEQQFPMAYLAPQQVHSQMLQHQRMPFYQMTNQQLQSYAMANQQPHSQVVEHLQPQLHDMSPLQAHAQAITYQQQQHSQAMEHQATAHQQPLAHVQPELPRHASPDQRSMIHPQIRTPISTPFSQASQHQNQQQHQGMPPLPTTPSASQQPRGPHQLLTTIGCWQQRSMGMPHPEAVADSEPDDDQMDDESLSYEDWPPAVYYHSKRPKHHQMSAKTDGQTIFVRKTDLLINFHRTRAVPDDGNVHAPVRSRGELEVYPVKMYPQVFSLGTSGVFIGMKEKASLRVTFETRLKCGRNPYLIRIYAGAINIISGKADLDKDPNDKTQDYIVVPDQAHIDGFALNTEKARQFQAPTEGAGFTFDWPCEAGQLNFRSLRFEITPFEFENVGDFFVKAKGWMDRGLMVPACWGKRADFSGRIEKYFGIDRKLVQWEYGGRKFPNDWTVDDVGIPPDPERHRNNVIYITPTNSTNHSSNAPTATRNPTYRHFLNPLPPDFQAGQQPKTEHQIAPTLVLTPGGQIEQILAYDPYPNFWNPQRTTIIEVHIVSDKKFDEIMQMPAARGPRYAPRKARRENGCEEEVDAYQDEADYEADEEIEKFEIRDFRAPYAEVFTSVRDYVAKRER</sequence>
<feature type="compositionally biased region" description="Acidic residues" evidence="1">
    <location>
        <begin position="244"/>
        <end position="257"/>
    </location>
</feature>
<gene>
    <name evidence="2" type="ORF">K458DRAFT_401008</name>
</gene>
<dbReference type="OrthoDB" id="428577at2759"/>
<keyword evidence="3" id="KW-1185">Reference proteome</keyword>
<dbReference type="AlphaFoldDB" id="A0A6G1JF97"/>
<evidence type="ECO:0000256" key="1">
    <source>
        <dbReference type="SAM" id="MobiDB-lite"/>
    </source>
</evidence>
<feature type="region of interest" description="Disordered" evidence="1">
    <location>
        <begin position="1"/>
        <end position="20"/>
    </location>
</feature>
<feature type="region of interest" description="Disordered" evidence="1">
    <location>
        <begin position="236"/>
        <end position="257"/>
    </location>
</feature>
<name>A0A6G1JF97_9PLEO</name>